<feature type="transmembrane region" description="Helical" evidence="2">
    <location>
        <begin position="90"/>
        <end position="111"/>
    </location>
</feature>
<keyword evidence="2" id="KW-0812">Transmembrane</keyword>
<dbReference type="EMBL" id="CAKD01000008">
    <property type="protein sequence ID" value="CCI84643.1"/>
    <property type="molecule type" value="Genomic_DNA"/>
</dbReference>
<protein>
    <recommendedName>
        <fullName evidence="3">HTH cro/C1-type domain-containing protein</fullName>
    </recommendedName>
</protein>
<keyword evidence="2" id="KW-0472">Membrane</keyword>
<dbReference type="OrthoDB" id="9805856at2"/>
<dbReference type="Proteomes" id="UP000009311">
    <property type="component" value="Unassembled WGS sequence"/>
</dbReference>
<name>I7LD74_9LACO</name>
<dbReference type="InterPro" id="IPR001387">
    <property type="entry name" value="Cro/C1-type_HTH"/>
</dbReference>
<evidence type="ECO:0000313" key="4">
    <source>
        <dbReference type="EMBL" id="CCI84643.1"/>
    </source>
</evidence>
<keyword evidence="5" id="KW-1185">Reference proteome</keyword>
<evidence type="ECO:0000256" key="1">
    <source>
        <dbReference type="ARBA" id="ARBA00023125"/>
    </source>
</evidence>
<dbReference type="CDD" id="cd00093">
    <property type="entry name" value="HTH_XRE"/>
    <property type="match status" value="1"/>
</dbReference>
<dbReference type="InterPro" id="IPR025016">
    <property type="entry name" value="DUF3955"/>
</dbReference>
<dbReference type="Gene3D" id="1.10.260.40">
    <property type="entry name" value="lambda repressor-like DNA-binding domains"/>
    <property type="match status" value="1"/>
</dbReference>
<dbReference type="eggNOG" id="COG1476">
    <property type="taxonomic scope" value="Bacteria"/>
</dbReference>
<organism evidence="4 5">
    <name type="scientific">Lactobacillus pasteurii DSM 23907 = CRBIP 24.76</name>
    <dbReference type="NCBI Taxonomy" id="1423790"/>
    <lineage>
        <taxon>Bacteria</taxon>
        <taxon>Bacillati</taxon>
        <taxon>Bacillota</taxon>
        <taxon>Bacilli</taxon>
        <taxon>Lactobacillales</taxon>
        <taxon>Lactobacillaceae</taxon>
        <taxon>Lactobacillus</taxon>
    </lineage>
</organism>
<feature type="domain" description="HTH cro/C1-type" evidence="3">
    <location>
        <begin position="7"/>
        <end position="61"/>
    </location>
</feature>
<evidence type="ECO:0000256" key="2">
    <source>
        <dbReference type="SAM" id="Phobius"/>
    </source>
</evidence>
<feature type="transmembrane region" description="Helical" evidence="2">
    <location>
        <begin position="131"/>
        <end position="151"/>
    </location>
</feature>
<dbReference type="AlphaFoldDB" id="I7LD74"/>
<reference evidence="4 5" key="1">
    <citation type="submission" date="2012-06" db="EMBL/GenBank/DDBJ databases">
        <title>Draft Genome Sequence of Lactobacillus pasteurii CRBIP 24.76T.</title>
        <authorList>
            <person name="Cousin S."/>
            <person name="Bouchier C."/>
            <person name="Loux V."/>
            <person name="Ma L."/>
            <person name="Creno S."/>
            <person name="Bizet C."/>
            <person name="Clermont D."/>
        </authorList>
    </citation>
    <scope>NUCLEOTIDE SEQUENCE [LARGE SCALE GENOMIC DNA]</scope>
    <source>
        <strain evidence="5">CRBIP 24.76T</strain>
    </source>
</reference>
<dbReference type="GO" id="GO:0003677">
    <property type="term" value="F:DNA binding"/>
    <property type="evidence" value="ECO:0007669"/>
    <property type="project" value="UniProtKB-KW"/>
</dbReference>
<dbReference type="SMART" id="SM00530">
    <property type="entry name" value="HTH_XRE"/>
    <property type="match status" value="1"/>
</dbReference>
<gene>
    <name evidence="4" type="ORF">BN53_00725</name>
</gene>
<evidence type="ECO:0000313" key="5">
    <source>
        <dbReference type="Proteomes" id="UP000009311"/>
    </source>
</evidence>
<comment type="caution">
    <text evidence="4">The sequence shown here is derived from an EMBL/GenBank/DDBJ whole genome shotgun (WGS) entry which is preliminary data.</text>
</comment>
<sequence length="153" mass="17853">MDFGQQIKQLRQDNKLTQEEFANNLNVTRQAVSNWENNRNLPDLEMLLQISDRYNISLDKLLNKPDQLNNLTQKLIDDGKKGSKLKHYAMSWLMGVFMLIIGLFCFMIKAASVEYIDKNGILHENFFLLPIGYLFILIALIIFIVTLIRVFKK</sequence>
<dbReference type="PANTHER" id="PTHR46558">
    <property type="entry name" value="TRACRIPTIONAL REGULATORY PROTEIN-RELATED-RELATED"/>
    <property type="match status" value="1"/>
</dbReference>
<dbReference type="Pfam" id="PF01381">
    <property type="entry name" value="HTH_3"/>
    <property type="match status" value="1"/>
</dbReference>
<dbReference type="PROSITE" id="PS50943">
    <property type="entry name" value="HTH_CROC1"/>
    <property type="match status" value="1"/>
</dbReference>
<dbReference type="SUPFAM" id="SSF47413">
    <property type="entry name" value="lambda repressor-like DNA-binding domains"/>
    <property type="match status" value="1"/>
</dbReference>
<dbReference type="InterPro" id="IPR010982">
    <property type="entry name" value="Lambda_DNA-bd_dom_sf"/>
</dbReference>
<evidence type="ECO:0000259" key="3">
    <source>
        <dbReference type="PROSITE" id="PS50943"/>
    </source>
</evidence>
<dbReference type="PATRIC" id="fig|1423790.3.peg.1706"/>
<dbReference type="PANTHER" id="PTHR46558:SF11">
    <property type="entry name" value="HTH-TYPE TRANSCRIPTIONAL REGULATOR XRE"/>
    <property type="match status" value="1"/>
</dbReference>
<keyword evidence="1" id="KW-0238">DNA-binding</keyword>
<dbReference type="RefSeq" id="WP_009559195.1">
    <property type="nucleotide sequence ID" value="NZ_AYZN01000007.1"/>
</dbReference>
<dbReference type="Pfam" id="PF13127">
    <property type="entry name" value="DUF3955"/>
    <property type="match status" value="1"/>
</dbReference>
<proteinExistence type="predicted"/>
<keyword evidence="2" id="KW-1133">Transmembrane helix</keyword>
<accession>I7LD74</accession>